<evidence type="ECO:0000256" key="5">
    <source>
        <dbReference type="ARBA" id="ARBA00023136"/>
    </source>
</evidence>
<gene>
    <name evidence="7" type="ORF">BegalDRAFT_2017</name>
</gene>
<evidence type="ECO:0000313" key="8">
    <source>
        <dbReference type="Proteomes" id="UP000005744"/>
    </source>
</evidence>
<feature type="transmembrane region" description="Helical" evidence="6">
    <location>
        <begin position="122"/>
        <end position="140"/>
    </location>
</feature>
<dbReference type="OrthoDB" id="9786506at2"/>
<feature type="transmembrane region" description="Helical" evidence="6">
    <location>
        <begin position="74"/>
        <end position="91"/>
    </location>
</feature>
<feature type="transmembrane region" description="Helical" evidence="6">
    <location>
        <begin position="208"/>
        <end position="227"/>
    </location>
</feature>
<feature type="transmembrane region" description="Helical" evidence="6">
    <location>
        <begin position="7"/>
        <end position="26"/>
    </location>
</feature>
<protein>
    <submittedName>
        <fullName evidence="7">Uncharacterized protein</fullName>
    </submittedName>
</protein>
<dbReference type="RefSeq" id="WP_002686137.1">
    <property type="nucleotide sequence ID" value="NZ_JH600070.1"/>
</dbReference>
<evidence type="ECO:0000256" key="2">
    <source>
        <dbReference type="ARBA" id="ARBA00022475"/>
    </source>
</evidence>
<dbReference type="HOGENOM" id="CLU_048072_3_1_6"/>
<dbReference type="NCBIfam" id="TIGR00374">
    <property type="entry name" value="flippase-like domain"/>
    <property type="match status" value="1"/>
</dbReference>
<keyword evidence="3 6" id="KW-0812">Transmembrane</keyword>
<keyword evidence="8" id="KW-1185">Reference proteome</keyword>
<keyword evidence="2" id="KW-1003">Cell membrane</keyword>
<dbReference type="AlphaFoldDB" id="I3CGZ0"/>
<proteinExistence type="predicted"/>
<feature type="transmembrane region" description="Helical" evidence="6">
    <location>
        <begin position="146"/>
        <end position="169"/>
    </location>
</feature>
<dbReference type="GO" id="GO:0005886">
    <property type="term" value="C:plasma membrane"/>
    <property type="evidence" value="ECO:0007669"/>
    <property type="project" value="UniProtKB-SubCell"/>
</dbReference>
<dbReference type="STRING" id="395493.BegalDRAFT_2017"/>
<feature type="transmembrane region" description="Helical" evidence="6">
    <location>
        <begin position="97"/>
        <end position="115"/>
    </location>
</feature>
<sequence length="323" mass="35848">MNRKRIVIIAGTLFSLILLVVVLWRLDWQAFVNALTQLSYAHVVVAMLGILGVVALRALRWLLINNVSISQFKAFWQAAAIGFLGNMIYPLRAGEVLRVLALHHFLGIPFGKALSSAVIDRMLDMMLVGIFMLFVIWLHGSRLDASIGIGAIGIFVLCILVLLGLLFLADKLLQSAKQWHFHRHWQIRLLHLYCHGLQGVIDFRQAPYALTVVPLTLIVFLGDYYIMWQVMAAFGWELPYSAAITVGVFIMLGASLPSAPSYIGIYQVAAILALKLYDVGTSEAVAYSLVLQLVQFIVLGIQGGLVTLYCGFHLSRNPQVEGQ</sequence>
<evidence type="ECO:0000313" key="7">
    <source>
        <dbReference type="EMBL" id="EIJ42883.1"/>
    </source>
</evidence>
<evidence type="ECO:0000256" key="4">
    <source>
        <dbReference type="ARBA" id="ARBA00022989"/>
    </source>
</evidence>
<comment type="subcellular location">
    <subcellularLocation>
        <location evidence="1">Cell membrane</location>
        <topology evidence="1">Multi-pass membrane protein</topology>
    </subcellularLocation>
</comment>
<reference evidence="7 8" key="1">
    <citation type="submission" date="2011-11" db="EMBL/GenBank/DDBJ databases">
        <title>Improved High-Quality Draft sequence of Beggiatoa alba B18lD.</title>
        <authorList>
            <consortium name="US DOE Joint Genome Institute"/>
            <person name="Lucas S."/>
            <person name="Han J."/>
            <person name="Lapidus A."/>
            <person name="Cheng J.-F."/>
            <person name="Goodwin L."/>
            <person name="Pitluck S."/>
            <person name="Peters L."/>
            <person name="Mikhailova N."/>
            <person name="Held B."/>
            <person name="Detter J.C."/>
            <person name="Han C."/>
            <person name="Tapia R."/>
            <person name="Land M."/>
            <person name="Hauser L."/>
            <person name="Kyrpides N."/>
            <person name="Ivanova N."/>
            <person name="Pagani I."/>
            <person name="Samuel K."/>
            <person name="Teske A."/>
            <person name="Mueller J."/>
            <person name="Woyke T."/>
        </authorList>
    </citation>
    <scope>NUCLEOTIDE SEQUENCE [LARGE SCALE GENOMIC DNA]</scope>
    <source>
        <strain evidence="7 8">B18LD</strain>
    </source>
</reference>
<feature type="transmembrane region" description="Helical" evidence="6">
    <location>
        <begin position="38"/>
        <end position="62"/>
    </location>
</feature>
<dbReference type="Pfam" id="PF03706">
    <property type="entry name" value="LPG_synthase_TM"/>
    <property type="match status" value="1"/>
</dbReference>
<dbReference type="PANTHER" id="PTHR40277:SF1">
    <property type="entry name" value="BLL5419 PROTEIN"/>
    <property type="match status" value="1"/>
</dbReference>
<accession>I3CGZ0</accession>
<dbReference type="EMBL" id="JH600070">
    <property type="protein sequence ID" value="EIJ42883.1"/>
    <property type="molecule type" value="Genomic_DNA"/>
</dbReference>
<keyword evidence="5 6" id="KW-0472">Membrane</keyword>
<evidence type="ECO:0000256" key="3">
    <source>
        <dbReference type="ARBA" id="ARBA00022692"/>
    </source>
</evidence>
<dbReference type="Proteomes" id="UP000005744">
    <property type="component" value="Unassembled WGS sequence"/>
</dbReference>
<evidence type="ECO:0000256" key="6">
    <source>
        <dbReference type="SAM" id="Phobius"/>
    </source>
</evidence>
<dbReference type="eggNOG" id="COG0392">
    <property type="taxonomic scope" value="Bacteria"/>
</dbReference>
<name>I3CGZ0_9GAMM</name>
<feature type="transmembrane region" description="Helical" evidence="6">
    <location>
        <begin position="289"/>
        <end position="312"/>
    </location>
</feature>
<dbReference type="InterPro" id="IPR022791">
    <property type="entry name" value="L-PG_synthase/AglD"/>
</dbReference>
<organism evidence="7 8">
    <name type="scientific">Beggiatoa alba B18LD</name>
    <dbReference type="NCBI Taxonomy" id="395493"/>
    <lineage>
        <taxon>Bacteria</taxon>
        <taxon>Pseudomonadati</taxon>
        <taxon>Pseudomonadota</taxon>
        <taxon>Gammaproteobacteria</taxon>
        <taxon>Thiotrichales</taxon>
        <taxon>Thiotrichaceae</taxon>
        <taxon>Beggiatoa</taxon>
    </lineage>
</organism>
<evidence type="ECO:0000256" key="1">
    <source>
        <dbReference type="ARBA" id="ARBA00004651"/>
    </source>
</evidence>
<dbReference type="PANTHER" id="PTHR40277">
    <property type="entry name" value="BLL5419 PROTEIN"/>
    <property type="match status" value="1"/>
</dbReference>
<keyword evidence="4 6" id="KW-1133">Transmembrane helix</keyword>